<dbReference type="AlphaFoldDB" id="A0A0E9W6I7"/>
<protein>
    <submittedName>
        <fullName evidence="2">Uncharacterized protein</fullName>
    </submittedName>
</protein>
<keyword evidence="1" id="KW-0732">Signal</keyword>
<evidence type="ECO:0000256" key="1">
    <source>
        <dbReference type="SAM" id="SignalP"/>
    </source>
</evidence>
<name>A0A0E9W6I7_ANGAN</name>
<reference evidence="2" key="1">
    <citation type="submission" date="2014-11" db="EMBL/GenBank/DDBJ databases">
        <authorList>
            <person name="Amaro Gonzalez C."/>
        </authorList>
    </citation>
    <scope>NUCLEOTIDE SEQUENCE</scope>
</reference>
<feature type="chain" id="PRO_5012542735" evidence="1">
    <location>
        <begin position="16"/>
        <end position="34"/>
    </location>
</feature>
<organism evidence="2">
    <name type="scientific">Anguilla anguilla</name>
    <name type="common">European freshwater eel</name>
    <name type="synonym">Muraena anguilla</name>
    <dbReference type="NCBI Taxonomy" id="7936"/>
    <lineage>
        <taxon>Eukaryota</taxon>
        <taxon>Metazoa</taxon>
        <taxon>Chordata</taxon>
        <taxon>Craniata</taxon>
        <taxon>Vertebrata</taxon>
        <taxon>Euteleostomi</taxon>
        <taxon>Actinopterygii</taxon>
        <taxon>Neopterygii</taxon>
        <taxon>Teleostei</taxon>
        <taxon>Anguilliformes</taxon>
        <taxon>Anguillidae</taxon>
        <taxon>Anguilla</taxon>
    </lineage>
</organism>
<sequence>MACLLSIFIYYIAISTITKSHIVKCVKGDGHYTL</sequence>
<dbReference type="EMBL" id="GBXM01022666">
    <property type="protein sequence ID" value="JAH85911.1"/>
    <property type="molecule type" value="Transcribed_RNA"/>
</dbReference>
<accession>A0A0E9W6I7</accession>
<evidence type="ECO:0000313" key="2">
    <source>
        <dbReference type="EMBL" id="JAH85911.1"/>
    </source>
</evidence>
<reference evidence="2" key="2">
    <citation type="journal article" date="2015" name="Fish Shellfish Immunol.">
        <title>Early steps in the European eel (Anguilla anguilla)-Vibrio vulnificus interaction in the gills: Role of the RtxA13 toxin.</title>
        <authorList>
            <person name="Callol A."/>
            <person name="Pajuelo D."/>
            <person name="Ebbesson L."/>
            <person name="Teles M."/>
            <person name="MacKenzie S."/>
            <person name="Amaro C."/>
        </authorList>
    </citation>
    <scope>NUCLEOTIDE SEQUENCE</scope>
</reference>
<feature type="signal peptide" evidence="1">
    <location>
        <begin position="1"/>
        <end position="15"/>
    </location>
</feature>
<proteinExistence type="predicted"/>